<evidence type="ECO:0000313" key="2">
    <source>
        <dbReference type="Proteomes" id="UP001219355"/>
    </source>
</evidence>
<accession>A0AAF0IIK7</accession>
<gene>
    <name evidence="1" type="ORF">PRK78_003243</name>
</gene>
<dbReference type="AlphaFoldDB" id="A0AAF0IIK7"/>
<organism evidence="1 2">
    <name type="scientific">Emydomyces testavorans</name>
    <dbReference type="NCBI Taxonomy" id="2070801"/>
    <lineage>
        <taxon>Eukaryota</taxon>
        <taxon>Fungi</taxon>
        <taxon>Dikarya</taxon>
        <taxon>Ascomycota</taxon>
        <taxon>Pezizomycotina</taxon>
        <taxon>Eurotiomycetes</taxon>
        <taxon>Eurotiomycetidae</taxon>
        <taxon>Onygenales</taxon>
        <taxon>Nannizziopsiaceae</taxon>
        <taxon>Emydomyces</taxon>
    </lineage>
</organism>
<name>A0AAF0IIK7_9EURO</name>
<dbReference type="Proteomes" id="UP001219355">
    <property type="component" value="Chromosome 2"/>
</dbReference>
<protein>
    <submittedName>
        <fullName evidence="1">Uncharacterized protein</fullName>
    </submittedName>
</protein>
<dbReference type="EMBL" id="CP120628">
    <property type="protein sequence ID" value="WEW57776.1"/>
    <property type="molecule type" value="Genomic_DNA"/>
</dbReference>
<reference evidence="1" key="1">
    <citation type="submission" date="2023-03" db="EMBL/GenBank/DDBJ databases">
        <title>Emydomyces testavorans Genome Sequence.</title>
        <authorList>
            <person name="Hoyer L."/>
        </authorList>
    </citation>
    <scope>NUCLEOTIDE SEQUENCE</scope>
    <source>
        <strain evidence="1">16-2883</strain>
    </source>
</reference>
<sequence>MGARDPSQEASSTPDPVEKSLATLNTLRIGVKAFVEKVRVETEICWRRVYPRDHTWNTLALTIYICLQDGGYRKAEILSMRQRKDGPGF</sequence>
<proteinExistence type="predicted"/>
<evidence type="ECO:0000313" key="1">
    <source>
        <dbReference type="EMBL" id="WEW57776.1"/>
    </source>
</evidence>
<keyword evidence="2" id="KW-1185">Reference proteome</keyword>